<evidence type="ECO:0000313" key="2">
    <source>
        <dbReference type="Proteomes" id="UP001396334"/>
    </source>
</evidence>
<keyword evidence="2" id="KW-1185">Reference proteome</keyword>
<name>A0ABR2QE45_9ROSI</name>
<evidence type="ECO:0000313" key="1">
    <source>
        <dbReference type="EMBL" id="KAK8998809.1"/>
    </source>
</evidence>
<protein>
    <submittedName>
        <fullName evidence="1">Uncharacterized protein</fullName>
    </submittedName>
</protein>
<dbReference type="EMBL" id="JBBPBN010000040">
    <property type="protein sequence ID" value="KAK8998809.1"/>
    <property type="molecule type" value="Genomic_DNA"/>
</dbReference>
<comment type="caution">
    <text evidence="1">The sequence shown here is derived from an EMBL/GenBank/DDBJ whole genome shotgun (WGS) entry which is preliminary data.</text>
</comment>
<dbReference type="Proteomes" id="UP001396334">
    <property type="component" value="Unassembled WGS sequence"/>
</dbReference>
<reference evidence="1 2" key="1">
    <citation type="journal article" date="2024" name="G3 (Bethesda)">
        <title>Genome assembly of Hibiscus sabdariffa L. provides insights into metabolisms of medicinal natural products.</title>
        <authorList>
            <person name="Kim T."/>
        </authorList>
    </citation>
    <scope>NUCLEOTIDE SEQUENCE [LARGE SCALE GENOMIC DNA]</scope>
    <source>
        <strain evidence="1">TK-2024</strain>
        <tissue evidence="1">Old leaves</tissue>
    </source>
</reference>
<accession>A0ABR2QE45</accession>
<proteinExistence type="predicted"/>
<organism evidence="1 2">
    <name type="scientific">Hibiscus sabdariffa</name>
    <name type="common">roselle</name>
    <dbReference type="NCBI Taxonomy" id="183260"/>
    <lineage>
        <taxon>Eukaryota</taxon>
        <taxon>Viridiplantae</taxon>
        <taxon>Streptophyta</taxon>
        <taxon>Embryophyta</taxon>
        <taxon>Tracheophyta</taxon>
        <taxon>Spermatophyta</taxon>
        <taxon>Magnoliopsida</taxon>
        <taxon>eudicotyledons</taxon>
        <taxon>Gunneridae</taxon>
        <taxon>Pentapetalae</taxon>
        <taxon>rosids</taxon>
        <taxon>malvids</taxon>
        <taxon>Malvales</taxon>
        <taxon>Malvaceae</taxon>
        <taxon>Malvoideae</taxon>
        <taxon>Hibiscus</taxon>
    </lineage>
</organism>
<sequence>MYVSGDSDIDAGNNNYLETTTLANCTSYGIDFGGDQPTESPETYMAGRMLAEFSRPKISEGHDSRWDTLKGECKGVGSFTVNKAGRNYERKARQGRQRKAIEVSVL</sequence>
<gene>
    <name evidence="1" type="ORF">V6N11_069995</name>
</gene>